<dbReference type="Proteomes" id="UP000015103">
    <property type="component" value="Unassembled WGS sequence"/>
</dbReference>
<evidence type="ECO:0000313" key="1">
    <source>
        <dbReference type="EnsemblMetazoa" id="RPRC003680-PA"/>
    </source>
</evidence>
<dbReference type="AlphaFoldDB" id="T1HI07"/>
<protein>
    <submittedName>
        <fullName evidence="1">Uncharacterized protein</fullName>
    </submittedName>
</protein>
<sequence>MNPVHTLLVALISVGLQETSSVGEKCDKAVCGEERRSDVRAVLGSSEAEPGFWPTRGRRGDSSSTEEVQPPFWAHRGREERPCDSSSVNSLNHLYAQEPKFLLIHRRDTMEQDPFWVSRGRKRSQKSNFAYLEETSLTAGEGGGELITVTNSFAGEMRGLWSLGRLPVQVKSHLNIQYKWHLSLANITNTQPEQVP</sequence>
<organism evidence="1 2">
    <name type="scientific">Rhodnius prolixus</name>
    <name type="common">Triatomid bug</name>
    <dbReference type="NCBI Taxonomy" id="13249"/>
    <lineage>
        <taxon>Eukaryota</taxon>
        <taxon>Metazoa</taxon>
        <taxon>Ecdysozoa</taxon>
        <taxon>Arthropoda</taxon>
        <taxon>Hexapoda</taxon>
        <taxon>Insecta</taxon>
        <taxon>Pterygota</taxon>
        <taxon>Neoptera</taxon>
        <taxon>Paraneoptera</taxon>
        <taxon>Hemiptera</taxon>
        <taxon>Heteroptera</taxon>
        <taxon>Panheteroptera</taxon>
        <taxon>Cimicomorpha</taxon>
        <taxon>Reduviidae</taxon>
        <taxon>Triatominae</taxon>
        <taxon>Rhodnius</taxon>
    </lineage>
</organism>
<dbReference type="HOGENOM" id="CLU_1391787_0_0_1"/>
<proteinExistence type="predicted"/>
<accession>T1HI07</accession>
<reference evidence="1" key="1">
    <citation type="submission" date="2015-05" db="UniProtKB">
        <authorList>
            <consortium name="EnsemblMetazoa"/>
        </authorList>
    </citation>
    <scope>IDENTIFICATION</scope>
</reference>
<evidence type="ECO:0000313" key="2">
    <source>
        <dbReference type="Proteomes" id="UP000015103"/>
    </source>
</evidence>
<dbReference type="InParanoid" id="T1HI07"/>
<dbReference type="VEuPathDB" id="VectorBase:RPRC003680"/>
<keyword evidence="2" id="KW-1185">Reference proteome</keyword>
<dbReference type="EMBL" id="ACPB03005850">
    <property type="status" value="NOT_ANNOTATED_CDS"/>
    <property type="molecule type" value="Genomic_DNA"/>
</dbReference>
<name>T1HI07_RHOPR</name>
<dbReference type="EnsemblMetazoa" id="RPRC003680-RA">
    <property type="protein sequence ID" value="RPRC003680-PA"/>
    <property type="gene ID" value="RPRC003680"/>
</dbReference>